<comment type="caution">
    <text evidence="3">The sequence shown here is derived from an EMBL/GenBank/DDBJ whole genome shotgun (WGS) entry which is preliminary data.</text>
</comment>
<dbReference type="Pfam" id="PF03478">
    <property type="entry name" value="Beta-prop_KIB1-4"/>
    <property type="match status" value="1"/>
</dbReference>
<dbReference type="EMBL" id="JAKUCV010001294">
    <property type="protein sequence ID" value="KAJ4847010.1"/>
    <property type="molecule type" value="Genomic_DNA"/>
</dbReference>
<dbReference type="SUPFAM" id="SSF81383">
    <property type="entry name" value="F-box domain"/>
    <property type="match status" value="1"/>
</dbReference>
<evidence type="ECO:0008006" key="5">
    <source>
        <dbReference type="Google" id="ProtNLM"/>
    </source>
</evidence>
<sequence length="312" mass="35990">MAPRRPQTSPQYSRWSDLPSELLEKIGSCLQNSYIGILRFRAVCSTWRRYSSTPLPPKIQSLTLPPIVYLNNSYQYVLKELAVYSVQPAHLHNTTPLLLKQSLESTDDPVMILKPLNSPLLDDRKHRGLVFDLRDFKVNEMWFDHCLLPRGHDGSRTVNPPEVEVAVSSSLCNIGDDEGLTVVAIVPRLSSSLAVWRMGDKSWTITRDRRFQLFHSVSYFNDKFYAMDSKRNIVVIDCDKDTVNIRQLVAQGNCNEWNPYQILVESLGDIFLVQREFRRQDNIERCVVEKLDEKEGKWVKPSRDDLRASPSH</sequence>
<accession>A0A9Q0GDF9</accession>
<dbReference type="PANTHER" id="PTHR47123:SF3">
    <property type="entry name" value="DUF295 DOMAIN-CONTAINING PROTEIN"/>
    <property type="match status" value="1"/>
</dbReference>
<evidence type="ECO:0000313" key="3">
    <source>
        <dbReference type="EMBL" id="KAJ4847010.1"/>
    </source>
</evidence>
<dbReference type="PANTHER" id="PTHR47123">
    <property type="entry name" value="F-BOX PROTEIN SKIP23"/>
    <property type="match status" value="1"/>
</dbReference>
<dbReference type="OrthoDB" id="1270434at2759"/>
<dbReference type="InterPro" id="IPR005174">
    <property type="entry name" value="KIB1-4_b-propeller"/>
</dbReference>
<gene>
    <name evidence="3" type="ORF">Tsubulata_048100</name>
</gene>
<feature type="domain" description="KIB1-4 beta-propeller" evidence="2">
    <location>
        <begin position="176"/>
        <end position="300"/>
    </location>
</feature>
<dbReference type="InterPro" id="IPR036047">
    <property type="entry name" value="F-box-like_dom_sf"/>
</dbReference>
<name>A0A9Q0GDF9_9ROSI</name>
<evidence type="ECO:0000259" key="2">
    <source>
        <dbReference type="Pfam" id="PF03478"/>
    </source>
</evidence>
<dbReference type="Gene3D" id="1.20.1280.50">
    <property type="match status" value="1"/>
</dbReference>
<reference evidence="3" key="2">
    <citation type="journal article" date="2023" name="Plants (Basel)">
        <title>Annotation of the Turnera subulata (Passifloraceae) Draft Genome Reveals the S-Locus Evolved after the Divergence of Turneroideae from Passifloroideae in a Stepwise Manner.</title>
        <authorList>
            <person name="Henning P.M."/>
            <person name="Roalson E.H."/>
            <person name="Mir W."/>
            <person name="McCubbin A.G."/>
            <person name="Shore J.S."/>
        </authorList>
    </citation>
    <scope>NUCLEOTIDE SEQUENCE</scope>
    <source>
        <strain evidence="3">F60SS</strain>
    </source>
</reference>
<protein>
    <recommendedName>
        <fullName evidence="5">F-box domain-containing protein</fullName>
    </recommendedName>
</protein>
<keyword evidence="4" id="KW-1185">Reference proteome</keyword>
<feature type="domain" description="F-box" evidence="1">
    <location>
        <begin position="15"/>
        <end position="53"/>
    </location>
</feature>
<dbReference type="InterPro" id="IPR051304">
    <property type="entry name" value="SCF_F-box_domain"/>
</dbReference>
<organism evidence="3 4">
    <name type="scientific">Turnera subulata</name>
    <dbReference type="NCBI Taxonomy" id="218843"/>
    <lineage>
        <taxon>Eukaryota</taxon>
        <taxon>Viridiplantae</taxon>
        <taxon>Streptophyta</taxon>
        <taxon>Embryophyta</taxon>
        <taxon>Tracheophyta</taxon>
        <taxon>Spermatophyta</taxon>
        <taxon>Magnoliopsida</taxon>
        <taxon>eudicotyledons</taxon>
        <taxon>Gunneridae</taxon>
        <taxon>Pentapetalae</taxon>
        <taxon>rosids</taxon>
        <taxon>fabids</taxon>
        <taxon>Malpighiales</taxon>
        <taxon>Passifloraceae</taxon>
        <taxon>Turnera</taxon>
    </lineage>
</organism>
<evidence type="ECO:0000313" key="4">
    <source>
        <dbReference type="Proteomes" id="UP001141552"/>
    </source>
</evidence>
<evidence type="ECO:0000259" key="1">
    <source>
        <dbReference type="Pfam" id="PF00646"/>
    </source>
</evidence>
<reference evidence="3" key="1">
    <citation type="submission" date="2022-02" db="EMBL/GenBank/DDBJ databases">
        <authorList>
            <person name="Henning P.M."/>
            <person name="McCubbin A.G."/>
            <person name="Shore J.S."/>
        </authorList>
    </citation>
    <scope>NUCLEOTIDE SEQUENCE</scope>
    <source>
        <strain evidence="3">F60SS</strain>
        <tissue evidence="3">Leaves</tissue>
    </source>
</reference>
<dbReference type="InterPro" id="IPR001810">
    <property type="entry name" value="F-box_dom"/>
</dbReference>
<dbReference type="AlphaFoldDB" id="A0A9Q0GDF9"/>
<dbReference type="Pfam" id="PF00646">
    <property type="entry name" value="F-box"/>
    <property type="match status" value="1"/>
</dbReference>
<dbReference type="Proteomes" id="UP001141552">
    <property type="component" value="Unassembled WGS sequence"/>
</dbReference>
<proteinExistence type="predicted"/>